<protein>
    <recommendedName>
        <fullName evidence="5">Charged multivesicular body protein 1a</fullName>
    </recommendedName>
</protein>
<evidence type="ECO:0000313" key="4">
    <source>
        <dbReference type="Proteomes" id="UP001186944"/>
    </source>
</evidence>
<evidence type="ECO:0000256" key="1">
    <source>
        <dbReference type="ARBA" id="ARBA00006190"/>
    </source>
</evidence>
<gene>
    <name evidence="3" type="ORF">FSP39_019067</name>
</gene>
<feature type="region of interest" description="Disordered" evidence="2">
    <location>
        <begin position="205"/>
        <end position="234"/>
    </location>
</feature>
<evidence type="ECO:0000256" key="2">
    <source>
        <dbReference type="SAM" id="MobiDB-lite"/>
    </source>
</evidence>
<keyword evidence="4" id="KW-1185">Reference proteome</keyword>
<dbReference type="Proteomes" id="UP001186944">
    <property type="component" value="Unassembled WGS sequence"/>
</dbReference>
<dbReference type="Gene3D" id="6.10.140.1230">
    <property type="match status" value="1"/>
</dbReference>
<dbReference type="Pfam" id="PF03357">
    <property type="entry name" value="Snf7"/>
    <property type="match status" value="1"/>
</dbReference>
<name>A0AA88XJF2_PINIB</name>
<accession>A0AA88XJF2</accession>
<comment type="similarity">
    <text evidence="1">Belongs to the SNF7 family.</text>
</comment>
<dbReference type="EMBL" id="VSWD01000012">
    <property type="protein sequence ID" value="KAK3086486.1"/>
    <property type="molecule type" value="Genomic_DNA"/>
</dbReference>
<sequence>MIVSTEKKPIFLVLTKPYQKVSRSKLKKKSLLKKWHWIANNRRRDILFTTKQLERLASKAEKESVKERKKVQKSLQKRDPETAKIYAENAIRKKNEGLNYLRMAARVDAVSSKVQTAVTMKGIVKNMEGVTKALDKAMSSMDLEKVEQVMQKFEKQFEDIDVRTSTLEDAMGTATTLSTPQDQVEALMKEVAEENGLEIMDQLKDLSAPSASIKSNPEREKEDDLSRRLQALRN</sequence>
<proteinExistence type="inferred from homology"/>
<evidence type="ECO:0000313" key="3">
    <source>
        <dbReference type="EMBL" id="KAK3086486.1"/>
    </source>
</evidence>
<feature type="compositionally biased region" description="Basic and acidic residues" evidence="2">
    <location>
        <begin position="216"/>
        <end position="227"/>
    </location>
</feature>
<reference evidence="3" key="1">
    <citation type="submission" date="2019-08" db="EMBL/GenBank/DDBJ databases">
        <title>The improved chromosome-level genome for the pearl oyster Pinctada fucata martensii using PacBio sequencing and Hi-C.</title>
        <authorList>
            <person name="Zheng Z."/>
        </authorList>
    </citation>
    <scope>NUCLEOTIDE SEQUENCE</scope>
    <source>
        <strain evidence="3">ZZ-2019</strain>
        <tissue evidence="3">Adductor muscle</tissue>
    </source>
</reference>
<evidence type="ECO:0008006" key="5">
    <source>
        <dbReference type="Google" id="ProtNLM"/>
    </source>
</evidence>
<dbReference type="PANTHER" id="PTHR10476">
    <property type="entry name" value="CHARGED MULTIVESICULAR BODY PROTEIN"/>
    <property type="match status" value="1"/>
</dbReference>
<dbReference type="InterPro" id="IPR005024">
    <property type="entry name" value="Snf7_fam"/>
</dbReference>
<organism evidence="3 4">
    <name type="scientific">Pinctada imbricata</name>
    <name type="common">Atlantic pearl-oyster</name>
    <name type="synonym">Pinctada martensii</name>
    <dbReference type="NCBI Taxonomy" id="66713"/>
    <lineage>
        <taxon>Eukaryota</taxon>
        <taxon>Metazoa</taxon>
        <taxon>Spiralia</taxon>
        <taxon>Lophotrochozoa</taxon>
        <taxon>Mollusca</taxon>
        <taxon>Bivalvia</taxon>
        <taxon>Autobranchia</taxon>
        <taxon>Pteriomorphia</taxon>
        <taxon>Pterioida</taxon>
        <taxon>Pterioidea</taxon>
        <taxon>Pteriidae</taxon>
        <taxon>Pinctada</taxon>
    </lineage>
</organism>
<dbReference type="GO" id="GO:0007034">
    <property type="term" value="P:vacuolar transport"/>
    <property type="evidence" value="ECO:0007669"/>
    <property type="project" value="InterPro"/>
</dbReference>
<dbReference type="AlphaFoldDB" id="A0AA88XJF2"/>
<comment type="caution">
    <text evidence="3">The sequence shown here is derived from an EMBL/GenBank/DDBJ whole genome shotgun (WGS) entry which is preliminary data.</text>
</comment>